<dbReference type="PANTHER" id="PTHR28163:SF1">
    <property type="entry name" value="PROTEIN PET117 HOMOLOG, MITOCHONDRIAL"/>
    <property type="match status" value="1"/>
</dbReference>
<keyword evidence="6" id="KW-0812">Transmembrane</keyword>
<dbReference type="GO" id="GO:0005739">
    <property type="term" value="C:mitochondrion"/>
    <property type="evidence" value="ECO:0007669"/>
    <property type="project" value="UniProtKB-SubCell"/>
</dbReference>
<accession>A0A1W0WG01</accession>
<evidence type="ECO:0000256" key="5">
    <source>
        <dbReference type="SAM" id="MobiDB-lite"/>
    </source>
</evidence>
<evidence type="ECO:0000313" key="7">
    <source>
        <dbReference type="EMBL" id="OQV14119.1"/>
    </source>
</evidence>
<dbReference type="EMBL" id="MTYJ01000110">
    <property type="protein sequence ID" value="OQV14119.1"/>
    <property type="molecule type" value="Genomic_DNA"/>
</dbReference>
<keyword evidence="8" id="KW-1185">Reference proteome</keyword>
<comment type="subcellular location">
    <subcellularLocation>
        <location evidence="1">Mitochondrion</location>
    </subcellularLocation>
</comment>
<feature type="transmembrane region" description="Helical" evidence="6">
    <location>
        <begin position="7"/>
        <end position="25"/>
    </location>
</feature>
<dbReference type="PANTHER" id="PTHR28163">
    <property type="entry name" value="PROTEIN PET117 HOMOLOG, MITOCHONDRIAL"/>
    <property type="match status" value="1"/>
</dbReference>
<name>A0A1W0WG01_HYPEX</name>
<comment type="caution">
    <text evidence="7">The sequence shown here is derived from an EMBL/GenBank/DDBJ whole genome shotgun (WGS) entry which is preliminary data.</text>
</comment>
<reference evidence="8" key="1">
    <citation type="submission" date="2017-01" db="EMBL/GenBank/DDBJ databases">
        <title>Comparative genomics of anhydrobiosis in the tardigrade Hypsibius dujardini.</title>
        <authorList>
            <person name="Yoshida Y."/>
            <person name="Koutsovoulos G."/>
            <person name="Laetsch D."/>
            <person name="Stevens L."/>
            <person name="Kumar S."/>
            <person name="Horikawa D."/>
            <person name="Ishino K."/>
            <person name="Komine S."/>
            <person name="Tomita M."/>
            <person name="Blaxter M."/>
            <person name="Arakawa K."/>
        </authorList>
    </citation>
    <scope>NUCLEOTIDE SEQUENCE [LARGE SCALE GENOMIC DNA]</scope>
    <source>
        <strain evidence="8">Z151</strain>
    </source>
</reference>
<protein>
    <submittedName>
        <fullName evidence="7">Uncharacterized protein</fullName>
    </submittedName>
</protein>
<evidence type="ECO:0000256" key="4">
    <source>
        <dbReference type="ARBA" id="ARBA00023128"/>
    </source>
</evidence>
<sequence length="75" mass="8150">MSTASKVTLAVSAAVSTAIIAYVHLSQQWDLQNIRAGVDLDIQRQNYRKMVRESSATEETPTDAPGAIFAEPSNK</sequence>
<keyword evidence="3" id="KW-0809">Transit peptide</keyword>
<proteinExistence type="inferred from homology"/>
<dbReference type="Pfam" id="PF15786">
    <property type="entry name" value="PET117"/>
    <property type="match status" value="1"/>
</dbReference>
<gene>
    <name evidence="7" type="ORF">BV898_11694</name>
</gene>
<feature type="region of interest" description="Disordered" evidence="5">
    <location>
        <begin position="51"/>
        <end position="75"/>
    </location>
</feature>
<keyword evidence="4" id="KW-0496">Mitochondrion</keyword>
<evidence type="ECO:0000256" key="6">
    <source>
        <dbReference type="SAM" id="Phobius"/>
    </source>
</evidence>
<organism evidence="7 8">
    <name type="scientific">Hypsibius exemplaris</name>
    <name type="common">Freshwater tardigrade</name>
    <dbReference type="NCBI Taxonomy" id="2072580"/>
    <lineage>
        <taxon>Eukaryota</taxon>
        <taxon>Metazoa</taxon>
        <taxon>Ecdysozoa</taxon>
        <taxon>Tardigrada</taxon>
        <taxon>Eutardigrada</taxon>
        <taxon>Parachela</taxon>
        <taxon>Hypsibioidea</taxon>
        <taxon>Hypsibiidae</taxon>
        <taxon>Hypsibius</taxon>
    </lineage>
</organism>
<evidence type="ECO:0000256" key="3">
    <source>
        <dbReference type="ARBA" id="ARBA00022946"/>
    </source>
</evidence>
<dbReference type="InterPro" id="IPR031568">
    <property type="entry name" value="Pet117"/>
</dbReference>
<dbReference type="Proteomes" id="UP000192578">
    <property type="component" value="Unassembled WGS sequence"/>
</dbReference>
<evidence type="ECO:0000256" key="1">
    <source>
        <dbReference type="ARBA" id="ARBA00004173"/>
    </source>
</evidence>
<evidence type="ECO:0000313" key="8">
    <source>
        <dbReference type="Proteomes" id="UP000192578"/>
    </source>
</evidence>
<dbReference type="AlphaFoldDB" id="A0A1W0WG01"/>
<evidence type="ECO:0000256" key="2">
    <source>
        <dbReference type="ARBA" id="ARBA00008197"/>
    </source>
</evidence>
<dbReference type="GO" id="GO:0033617">
    <property type="term" value="P:mitochondrial respiratory chain complex IV assembly"/>
    <property type="evidence" value="ECO:0007669"/>
    <property type="project" value="TreeGrafter"/>
</dbReference>
<keyword evidence="6" id="KW-1133">Transmembrane helix</keyword>
<keyword evidence="6" id="KW-0472">Membrane</keyword>
<comment type="similarity">
    <text evidence="2">Belongs to the PET117 family.</text>
</comment>